<dbReference type="Proteomes" id="UP000554482">
    <property type="component" value="Unassembled WGS sequence"/>
</dbReference>
<feature type="region of interest" description="Disordered" evidence="1">
    <location>
        <begin position="76"/>
        <end position="104"/>
    </location>
</feature>
<dbReference type="PANTHER" id="PTHR34546">
    <property type="entry name" value="OS06G0153600 PROTEIN"/>
    <property type="match status" value="1"/>
</dbReference>
<name>A0A7J6X141_THATH</name>
<evidence type="ECO:0000313" key="3">
    <source>
        <dbReference type="Proteomes" id="UP000554482"/>
    </source>
</evidence>
<dbReference type="EMBL" id="JABWDY010007654">
    <property type="protein sequence ID" value="KAF5202777.1"/>
    <property type="molecule type" value="Genomic_DNA"/>
</dbReference>
<protein>
    <submittedName>
        <fullName evidence="2">Zinc finger protein</fullName>
    </submittedName>
</protein>
<dbReference type="OrthoDB" id="1929495at2759"/>
<evidence type="ECO:0000313" key="2">
    <source>
        <dbReference type="EMBL" id="KAF5202777.1"/>
    </source>
</evidence>
<sequence>MNPSVSLEQQWTNEVLYLHSLWHKVEPVSPPQFKPTGWAEPVKKTITELCSEDKEKVSAIQLQKKSVKACQEFFGRNCDSDDDGEEEEDDEEDGMEEDHDEESEEEFFLKVFKEDNELRNYYEKNFECGEFCCLVCGGIGEKVGKRFKNCVALIQHSNAISKTKRRNAHRAFGQAVCRVLGWNIERLPSIVLSLDEPIGRVLVKEGSQENNDCVEDSVTKADNVGGDQDANIHSKIVDSVDLEKVDEIDKKVVDSLEIDVEVKMGNVVR</sequence>
<gene>
    <name evidence="2" type="ORF">FRX31_007636</name>
</gene>
<keyword evidence="3" id="KW-1185">Reference proteome</keyword>
<organism evidence="2 3">
    <name type="scientific">Thalictrum thalictroides</name>
    <name type="common">Rue-anemone</name>
    <name type="synonym">Anemone thalictroides</name>
    <dbReference type="NCBI Taxonomy" id="46969"/>
    <lineage>
        <taxon>Eukaryota</taxon>
        <taxon>Viridiplantae</taxon>
        <taxon>Streptophyta</taxon>
        <taxon>Embryophyta</taxon>
        <taxon>Tracheophyta</taxon>
        <taxon>Spermatophyta</taxon>
        <taxon>Magnoliopsida</taxon>
        <taxon>Ranunculales</taxon>
        <taxon>Ranunculaceae</taxon>
        <taxon>Thalictroideae</taxon>
        <taxon>Thalictrum</taxon>
    </lineage>
</organism>
<evidence type="ECO:0000256" key="1">
    <source>
        <dbReference type="SAM" id="MobiDB-lite"/>
    </source>
</evidence>
<dbReference type="AlphaFoldDB" id="A0A7J6X141"/>
<proteinExistence type="predicted"/>
<comment type="caution">
    <text evidence="2">The sequence shown here is derived from an EMBL/GenBank/DDBJ whole genome shotgun (WGS) entry which is preliminary data.</text>
</comment>
<feature type="compositionally biased region" description="Acidic residues" evidence="1">
    <location>
        <begin position="80"/>
        <end position="104"/>
    </location>
</feature>
<accession>A0A7J6X141</accession>
<dbReference type="PANTHER" id="PTHR34546:SF3">
    <property type="entry name" value="OS06G0153600 PROTEIN"/>
    <property type="match status" value="1"/>
</dbReference>
<reference evidence="2 3" key="1">
    <citation type="submission" date="2020-06" db="EMBL/GenBank/DDBJ databases">
        <title>Transcriptomic and genomic resources for Thalictrum thalictroides and T. hernandezii: Facilitating candidate gene discovery in an emerging model plant lineage.</title>
        <authorList>
            <person name="Arias T."/>
            <person name="Riano-Pachon D.M."/>
            <person name="Di Stilio V.S."/>
        </authorList>
    </citation>
    <scope>NUCLEOTIDE SEQUENCE [LARGE SCALE GENOMIC DNA]</scope>
    <source>
        <strain evidence="3">cv. WT478/WT964</strain>
        <tissue evidence="2">Leaves</tissue>
    </source>
</reference>